<dbReference type="Proteomes" id="UP000002066">
    <property type="component" value="Chromosome"/>
</dbReference>
<name>A0A8D3WCS3_STRFA</name>
<gene>
    <name evidence="1" type="ordered locus">Sfla_0774</name>
</gene>
<reference evidence="1 2" key="1">
    <citation type="submission" date="2011-01" db="EMBL/GenBank/DDBJ databases">
        <title>Complete sequence of chromosome of Streptomyces flavogriseus ATCC 33331.</title>
        <authorList>
            <consortium name="US DOE Joint Genome Institute"/>
            <person name="Lucas S."/>
            <person name="Copeland A."/>
            <person name="Lapidus A."/>
            <person name="Cheng J.-F."/>
            <person name="Goodwin L."/>
            <person name="Pitluck S."/>
            <person name="Davenport K."/>
            <person name="Detter J.C."/>
            <person name="Han C."/>
            <person name="Tapia R."/>
            <person name="Land M."/>
            <person name="Hauser L."/>
            <person name="Kyrpides N."/>
            <person name="Ivanova N."/>
            <person name="Ovchinnikova G."/>
            <person name="Pagani I."/>
            <person name="Brumm P."/>
            <person name="Mead D."/>
            <person name="Woyke T."/>
        </authorList>
    </citation>
    <scope>NUCLEOTIDE SEQUENCE [LARGE SCALE GENOMIC DNA]</scope>
    <source>
        <strain evidence="2">ATCC 33331 / IAF-45CD</strain>
    </source>
</reference>
<evidence type="ECO:0000313" key="1">
    <source>
        <dbReference type="EMBL" id="ADW02236.1"/>
    </source>
</evidence>
<dbReference type="AlphaFoldDB" id="A0A8D3WCS3"/>
<accession>A0A8D3WCS3</accession>
<evidence type="ECO:0000313" key="2">
    <source>
        <dbReference type="Proteomes" id="UP000002066"/>
    </source>
</evidence>
<dbReference type="EMBL" id="CP002475">
    <property type="protein sequence ID" value="ADW02236.1"/>
    <property type="molecule type" value="Genomic_DNA"/>
</dbReference>
<sequence length="40" mass="3964">MLPTAPRPFTVDPSRVIGAAGAAPSAVAAGPGNLWCDRGD</sequence>
<dbReference type="KEGG" id="sfa:Sfla_0774"/>
<organism evidence="1 2">
    <name type="scientific">Streptomyces pratensis (strain ATCC 33331 / IAF-45CD)</name>
    <dbReference type="NCBI Taxonomy" id="591167"/>
    <lineage>
        <taxon>Bacteria</taxon>
        <taxon>Bacillati</taxon>
        <taxon>Actinomycetota</taxon>
        <taxon>Actinomycetes</taxon>
        <taxon>Kitasatosporales</taxon>
        <taxon>Streptomycetaceae</taxon>
        <taxon>Streptomyces</taxon>
    </lineage>
</organism>
<protein>
    <submittedName>
        <fullName evidence="1">Uncharacterized protein</fullName>
    </submittedName>
</protein>
<proteinExistence type="predicted"/>